<feature type="domain" description="Phosphoribosyltransferase" evidence="1">
    <location>
        <begin position="9"/>
        <end position="170"/>
    </location>
</feature>
<dbReference type="Pfam" id="PF00156">
    <property type="entry name" value="Pribosyltran"/>
    <property type="match status" value="1"/>
</dbReference>
<sequence>MAFRDRADAGRRLANRLDHLRGCDAVVLGVTRGGVPVALEVARALDLPLDVVVVERIQDPFVSAVTLGAVAEGGISVFDDSALSSAWISEGAFGALVAGLVAEVERRARAVRAGRASLMLARRTALLVDDGVATGATALAAVRTVRARGAQRVVLAVPVAEADAMASLDDEVDETVCVDRQPWVPSIGRLYREYPPTTYEEVAEILHRAGIRSPYRGPRSASDRAA</sequence>
<dbReference type="OrthoDB" id="9810066at2"/>
<evidence type="ECO:0000313" key="2">
    <source>
        <dbReference type="EMBL" id="SNT60926.1"/>
    </source>
</evidence>
<keyword evidence="3" id="KW-1185">Reference proteome</keyword>
<dbReference type="EMBL" id="FZPH01000012">
    <property type="protein sequence ID" value="SNT60926.1"/>
    <property type="molecule type" value="Genomic_DNA"/>
</dbReference>
<dbReference type="Gene3D" id="3.30.1310.20">
    <property type="entry name" value="PRTase-like"/>
    <property type="match status" value="1"/>
</dbReference>
<dbReference type="InterPro" id="IPR000836">
    <property type="entry name" value="PRTase_dom"/>
</dbReference>
<dbReference type="Proteomes" id="UP000198362">
    <property type="component" value="Unassembled WGS sequence"/>
</dbReference>
<keyword evidence="2" id="KW-0808">Transferase</keyword>
<reference evidence="2 3" key="1">
    <citation type="submission" date="2017-06" db="EMBL/GenBank/DDBJ databases">
        <authorList>
            <person name="Kim H.J."/>
            <person name="Triplett B.A."/>
        </authorList>
    </citation>
    <scope>NUCLEOTIDE SEQUENCE [LARGE SCALE GENOMIC DNA]</scope>
    <source>
        <strain evidence="2 3">CGMCC 4.5593</strain>
    </source>
</reference>
<protein>
    <submittedName>
        <fullName evidence="2">Putative phosphoribosyl transferase</fullName>
    </submittedName>
</protein>
<proteinExistence type="predicted"/>
<dbReference type="InterPro" id="IPR029057">
    <property type="entry name" value="PRTase-like"/>
</dbReference>
<dbReference type="GO" id="GO:0016740">
    <property type="term" value="F:transferase activity"/>
    <property type="evidence" value="ECO:0007669"/>
    <property type="project" value="UniProtKB-KW"/>
</dbReference>
<evidence type="ECO:0000259" key="1">
    <source>
        <dbReference type="Pfam" id="PF00156"/>
    </source>
</evidence>
<dbReference type="Gene3D" id="3.40.50.2020">
    <property type="match status" value="1"/>
</dbReference>
<dbReference type="CDD" id="cd06223">
    <property type="entry name" value="PRTases_typeI"/>
    <property type="match status" value="1"/>
</dbReference>
<dbReference type="SUPFAM" id="SSF53271">
    <property type="entry name" value="PRTase-like"/>
    <property type="match status" value="1"/>
</dbReference>
<name>A0A239P1E7_9ACTN</name>
<gene>
    <name evidence="2" type="ORF">SAMN05421812_112247</name>
</gene>
<dbReference type="AlphaFoldDB" id="A0A239P1E7"/>
<evidence type="ECO:0000313" key="3">
    <source>
        <dbReference type="Proteomes" id="UP000198362"/>
    </source>
</evidence>
<dbReference type="RefSeq" id="WP_089253403.1">
    <property type="nucleotide sequence ID" value="NZ_FZPH01000012.1"/>
</dbReference>
<organism evidence="2 3">
    <name type="scientific">Asanoa hainanensis</name>
    <dbReference type="NCBI Taxonomy" id="560556"/>
    <lineage>
        <taxon>Bacteria</taxon>
        <taxon>Bacillati</taxon>
        <taxon>Actinomycetota</taxon>
        <taxon>Actinomycetes</taxon>
        <taxon>Micromonosporales</taxon>
        <taxon>Micromonosporaceae</taxon>
        <taxon>Asanoa</taxon>
    </lineage>
</organism>
<accession>A0A239P1E7</accession>